<evidence type="ECO:0000313" key="2">
    <source>
        <dbReference type="EMBL" id="MCR2835065.1"/>
    </source>
</evidence>
<dbReference type="InterPro" id="IPR016181">
    <property type="entry name" value="Acyl_CoA_acyltransferase"/>
</dbReference>
<keyword evidence="3" id="KW-1185">Reference proteome</keyword>
<feature type="domain" description="BioF2-like acetyltransferase" evidence="1">
    <location>
        <begin position="179"/>
        <end position="303"/>
    </location>
</feature>
<reference evidence="2 3" key="1">
    <citation type="submission" date="2022-08" db="EMBL/GenBank/DDBJ databases">
        <title>Polyphasic taxonomy analysis of Qipengyuania sp.RS5-5.</title>
        <authorList>
            <person name="Xamxidin M."/>
            <person name="Wu M."/>
        </authorList>
    </citation>
    <scope>NUCLEOTIDE SEQUENCE [LARGE SCALE GENOMIC DNA]</scope>
    <source>
        <strain evidence="2 3">RS5-5</strain>
    </source>
</reference>
<dbReference type="Pfam" id="PF13480">
    <property type="entry name" value="Acetyltransf_6"/>
    <property type="match status" value="1"/>
</dbReference>
<dbReference type="EMBL" id="JANKHH010000007">
    <property type="protein sequence ID" value="MCR2835065.1"/>
    <property type="molecule type" value="Genomic_DNA"/>
</dbReference>
<protein>
    <submittedName>
        <fullName evidence="2">GNAT family N-acetyltransferase</fullName>
        <ecNumber evidence="2">2.3.1.-</ecNumber>
    </submittedName>
</protein>
<dbReference type="GO" id="GO:0016746">
    <property type="term" value="F:acyltransferase activity"/>
    <property type="evidence" value="ECO:0007669"/>
    <property type="project" value="UniProtKB-KW"/>
</dbReference>
<dbReference type="InterPro" id="IPR038740">
    <property type="entry name" value="BioF2-like_GNAT_dom"/>
</dbReference>
<keyword evidence="2" id="KW-0808">Transferase</keyword>
<evidence type="ECO:0000313" key="3">
    <source>
        <dbReference type="Proteomes" id="UP001206067"/>
    </source>
</evidence>
<sequence>MSIRSRPWGETASDGRFLAMWRGLTENAAEPNPFLEPWALLPALESHDAARRCDILTIESGDALIGLIPVARHGLYYRYPLPHLRNWMHGNAFLGTPLVASGQEDAFWTALLEWADERAGSALFLHLSQLDEEGPLLASLRGILADQTRPAAIVHREERALLQSDLGPEAYLAASMSGKKRKELRRQHRRLAEEGQLEFRREGDDTGLLAWTDAFLALEKAGWKGENGSALACDPATANMFRKTLGGAASAGKLERLSFWFDGKPIAMLANFLTPPGAFSYKTAYDESFARFSPGVLLQLENLALLDHPQIDWCDSCASQDHPMIDRIWREKRTIVRVSIAIGGRARQSICRQILRREAGTEMGEL</sequence>
<name>A0ABT1XWI8_9SPHN</name>
<comment type="caution">
    <text evidence="2">The sequence shown here is derived from an EMBL/GenBank/DDBJ whole genome shotgun (WGS) entry which is preliminary data.</text>
</comment>
<evidence type="ECO:0000259" key="1">
    <source>
        <dbReference type="Pfam" id="PF13480"/>
    </source>
</evidence>
<accession>A0ABT1XWI8</accession>
<proteinExistence type="predicted"/>
<organism evidence="2 3">
    <name type="scientific">Parerythrobacter lacustris</name>
    <dbReference type="NCBI Taxonomy" id="2969984"/>
    <lineage>
        <taxon>Bacteria</taxon>
        <taxon>Pseudomonadati</taxon>
        <taxon>Pseudomonadota</taxon>
        <taxon>Alphaproteobacteria</taxon>
        <taxon>Sphingomonadales</taxon>
        <taxon>Erythrobacteraceae</taxon>
        <taxon>Parerythrobacter</taxon>
    </lineage>
</organism>
<dbReference type="EC" id="2.3.1.-" evidence="2"/>
<gene>
    <name evidence="2" type="ORF">NSO95_14040</name>
</gene>
<dbReference type="RefSeq" id="WP_257596935.1">
    <property type="nucleotide sequence ID" value="NZ_JANKHH010000007.1"/>
</dbReference>
<keyword evidence="2" id="KW-0012">Acyltransferase</keyword>
<dbReference type="Proteomes" id="UP001206067">
    <property type="component" value="Unassembled WGS sequence"/>
</dbReference>
<dbReference type="SUPFAM" id="SSF55729">
    <property type="entry name" value="Acyl-CoA N-acyltransferases (Nat)"/>
    <property type="match status" value="1"/>
</dbReference>